<name>A0A1M4ZXT0_9CLOT</name>
<dbReference type="PANTHER" id="PTHR46847">
    <property type="entry name" value="D-ALLOSE-BINDING PERIPLASMIC PROTEIN-RELATED"/>
    <property type="match status" value="1"/>
</dbReference>
<reference evidence="5 6" key="1">
    <citation type="submission" date="2016-11" db="EMBL/GenBank/DDBJ databases">
        <authorList>
            <person name="Jaros S."/>
            <person name="Januszkiewicz K."/>
            <person name="Wedrychowicz H."/>
        </authorList>
    </citation>
    <scope>NUCLEOTIDE SEQUENCE [LARGE SCALE GENOMIC DNA]</scope>
    <source>
        <strain evidence="5 6">DSM 17459</strain>
    </source>
</reference>
<sequence>MKRSLSWGICCVLAVVLIIKGIAGSGEEVQRPQRAAVILKGLTTSYWYAVKSGAEDASRELGVDVDIMAPVKADSNELQLQLLEEAVGSQYDVICISPADSKGILPGIELANDAGIPVINYATPITGDVQVASFIRIQDFDAEYTVAKKLCEMIQEGEVIILEGPAGQQNAQDKTEGAKAAIKEFPGIQLAASQTANWIRNEAFVVTQNLLQAHPDIKGIIACNDDMAVGASEAVETAGKKGEIYISGMNCAVFALEALKEGKIQVTIDVMAYELGYEAVAVAKEIMDGQNYEKDIVMETELCDLSNVEEMLKKHRRIEGK</sequence>
<organism evidence="5 6">
    <name type="scientific">Lactonifactor longoviformis DSM 17459</name>
    <dbReference type="NCBI Taxonomy" id="1122155"/>
    <lineage>
        <taxon>Bacteria</taxon>
        <taxon>Bacillati</taxon>
        <taxon>Bacillota</taxon>
        <taxon>Clostridia</taxon>
        <taxon>Eubacteriales</taxon>
        <taxon>Clostridiaceae</taxon>
        <taxon>Lactonifactor</taxon>
    </lineage>
</organism>
<keyword evidence="3" id="KW-0732">Signal</keyword>
<dbReference type="OrthoDB" id="9769193at2"/>
<dbReference type="Gene3D" id="3.40.50.2300">
    <property type="match status" value="2"/>
</dbReference>
<dbReference type="Proteomes" id="UP000184245">
    <property type="component" value="Unassembled WGS sequence"/>
</dbReference>
<dbReference type="GO" id="GO:0030313">
    <property type="term" value="C:cell envelope"/>
    <property type="evidence" value="ECO:0007669"/>
    <property type="project" value="UniProtKB-SubCell"/>
</dbReference>
<evidence type="ECO:0000256" key="3">
    <source>
        <dbReference type="ARBA" id="ARBA00022729"/>
    </source>
</evidence>
<dbReference type="SUPFAM" id="SSF53822">
    <property type="entry name" value="Periplasmic binding protein-like I"/>
    <property type="match status" value="1"/>
</dbReference>
<dbReference type="CDD" id="cd01536">
    <property type="entry name" value="PBP1_ABC_sugar_binding-like"/>
    <property type="match status" value="1"/>
</dbReference>
<dbReference type="EMBL" id="FQVI01000017">
    <property type="protein sequence ID" value="SHF22446.1"/>
    <property type="molecule type" value="Genomic_DNA"/>
</dbReference>
<comment type="similarity">
    <text evidence="2">Belongs to the bacterial solute-binding protein 2 family.</text>
</comment>
<proteinExistence type="inferred from homology"/>
<keyword evidence="6" id="KW-1185">Reference proteome</keyword>
<evidence type="ECO:0000313" key="5">
    <source>
        <dbReference type="EMBL" id="SHF22446.1"/>
    </source>
</evidence>
<dbReference type="PANTHER" id="PTHR46847:SF1">
    <property type="entry name" value="D-ALLOSE-BINDING PERIPLASMIC PROTEIN-RELATED"/>
    <property type="match status" value="1"/>
</dbReference>
<dbReference type="InterPro" id="IPR028082">
    <property type="entry name" value="Peripla_BP_I"/>
</dbReference>
<dbReference type="GO" id="GO:0030246">
    <property type="term" value="F:carbohydrate binding"/>
    <property type="evidence" value="ECO:0007669"/>
    <property type="project" value="UniProtKB-ARBA"/>
</dbReference>
<dbReference type="AlphaFoldDB" id="A0A1M4ZXT0"/>
<gene>
    <name evidence="5" type="ORF">SAMN02745158_02936</name>
</gene>
<evidence type="ECO:0000256" key="1">
    <source>
        <dbReference type="ARBA" id="ARBA00004196"/>
    </source>
</evidence>
<comment type="subcellular location">
    <subcellularLocation>
        <location evidence="1">Cell envelope</location>
    </subcellularLocation>
</comment>
<dbReference type="RefSeq" id="WP_072853076.1">
    <property type="nucleotide sequence ID" value="NZ_FQVI01000017.1"/>
</dbReference>
<accession>A0A1M4ZXT0</accession>
<dbReference type="STRING" id="1122155.SAMN02745158_02936"/>
<feature type="domain" description="Periplasmic binding protein" evidence="4">
    <location>
        <begin position="36"/>
        <end position="290"/>
    </location>
</feature>
<evidence type="ECO:0000259" key="4">
    <source>
        <dbReference type="Pfam" id="PF13407"/>
    </source>
</evidence>
<evidence type="ECO:0000313" key="6">
    <source>
        <dbReference type="Proteomes" id="UP000184245"/>
    </source>
</evidence>
<evidence type="ECO:0000256" key="2">
    <source>
        <dbReference type="ARBA" id="ARBA00007639"/>
    </source>
</evidence>
<dbReference type="InterPro" id="IPR025997">
    <property type="entry name" value="SBP_2_dom"/>
</dbReference>
<dbReference type="Pfam" id="PF13407">
    <property type="entry name" value="Peripla_BP_4"/>
    <property type="match status" value="1"/>
</dbReference>
<protein>
    <submittedName>
        <fullName evidence="5">Ribose transport system substrate-binding protein</fullName>
    </submittedName>
</protein>